<evidence type="ECO:0000259" key="11">
    <source>
        <dbReference type="Pfam" id="PF04963"/>
    </source>
</evidence>
<dbReference type="Gene3D" id="1.10.10.60">
    <property type="entry name" value="Homeodomain-like"/>
    <property type="match status" value="1"/>
</dbReference>
<keyword evidence="4" id="KW-0548">Nucleotidyltransferase</keyword>
<dbReference type="Pfam" id="PF00309">
    <property type="entry name" value="Sigma54_AID"/>
    <property type="match status" value="1"/>
</dbReference>
<accession>A0A6N9TKT7</accession>
<evidence type="ECO:0000256" key="4">
    <source>
        <dbReference type="ARBA" id="ARBA00022695"/>
    </source>
</evidence>
<dbReference type="GO" id="GO:0001216">
    <property type="term" value="F:DNA-binding transcription activator activity"/>
    <property type="evidence" value="ECO:0007669"/>
    <property type="project" value="InterPro"/>
</dbReference>
<dbReference type="NCBIfam" id="TIGR02395">
    <property type="entry name" value="rpoN_sigma"/>
    <property type="match status" value="1"/>
</dbReference>
<dbReference type="PANTHER" id="PTHR32248:SF4">
    <property type="entry name" value="RNA POLYMERASE SIGMA-54 FACTOR"/>
    <property type="match status" value="1"/>
</dbReference>
<dbReference type="PROSITE" id="PS00718">
    <property type="entry name" value="SIGMA54_2"/>
    <property type="match status" value="1"/>
</dbReference>
<evidence type="ECO:0000256" key="1">
    <source>
        <dbReference type="ARBA" id="ARBA00008798"/>
    </source>
</evidence>
<evidence type="ECO:0000256" key="7">
    <source>
        <dbReference type="ARBA" id="ARBA00023125"/>
    </source>
</evidence>
<dbReference type="GO" id="GO:0006352">
    <property type="term" value="P:DNA-templated transcription initiation"/>
    <property type="evidence" value="ECO:0007669"/>
    <property type="project" value="InterPro"/>
</dbReference>
<dbReference type="Pfam" id="PF04963">
    <property type="entry name" value="Sigma54_CBD"/>
    <property type="match status" value="1"/>
</dbReference>
<dbReference type="InterPro" id="IPR000394">
    <property type="entry name" value="RNA_pol_sigma_54"/>
</dbReference>
<dbReference type="PRINTS" id="PR00045">
    <property type="entry name" value="SIGMA54FCT"/>
</dbReference>
<dbReference type="Proteomes" id="UP000469346">
    <property type="component" value="Unassembled WGS sequence"/>
</dbReference>
<dbReference type="GO" id="GO:0016987">
    <property type="term" value="F:sigma factor activity"/>
    <property type="evidence" value="ECO:0007669"/>
    <property type="project" value="UniProtKB-KW"/>
</dbReference>
<keyword evidence="6" id="KW-0731">Sigma factor</keyword>
<keyword evidence="7" id="KW-0238">DNA-binding</keyword>
<dbReference type="GO" id="GO:0016779">
    <property type="term" value="F:nucleotidyltransferase activity"/>
    <property type="evidence" value="ECO:0007669"/>
    <property type="project" value="UniProtKB-KW"/>
</dbReference>
<evidence type="ECO:0000313" key="13">
    <source>
        <dbReference type="Proteomes" id="UP000469346"/>
    </source>
</evidence>
<feature type="region of interest" description="Disordered" evidence="9">
    <location>
        <begin position="46"/>
        <end position="89"/>
    </location>
</feature>
<reference evidence="12 13" key="1">
    <citation type="submission" date="2020-02" db="EMBL/GenBank/DDBJ databases">
        <title>Comparative genomics of sulfur disproportionating microorganisms.</title>
        <authorList>
            <person name="Ward L.M."/>
            <person name="Bertran E."/>
            <person name="Johnston D.T."/>
        </authorList>
    </citation>
    <scope>NUCLEOTIDE SEQUENCE [LARGE SCALE GENOMIC DNA]</scope>
    <source>
        <strain evidence="12 13">DSM 100025</strain>
    </source>
</reference>
<dbReference type="RefSeq" id="WP_163297885.1">
    <property type="nucleotide sequence ID" value="NZ_JAAGRR010000015.1"/>
</dbReference>
<dbReference type="InterPro" id="IPR007046">
    <property type="entry name" value="RNA_pol_sigma_54_core-bd"/>
</dbReference>
<dbReference type="Gene3D" id="1.10.10.1330">
    <property type="entry name" value="RNA polymerase sigma-54 factor, core-binding domain"/>
    <property type="match status" value="1"/>
</dbReference>
<evidence type="ECO:0000256" key="5">
    <source>
        <dbReference type="ARBA" id="ARBA00023015"/>
    </source>
</evidence>
<evidence type="ECO:0000256" key="9">
    <source>
        <dbReference type="SAM" id="MobiDB-lite"/>
    </source>
</evidence>
<organism evidence="12 13">
    <name type="scientific">Dissulfurirhabdus thermomarina</name>
    <dbReference type="NCBI Taxonomy" id="1765737"/>
    <lineage>
        <taxon>Bacteria</taxon>
        <taxon>Deltaproteobacteria</taxon>
        <taxon>Dissulfurirhabdaceae</taxon>
        <taxon>Dissulfurirhabdus</taxon>
    </lineage>
</organism>
<sequence>MALQLRQQLKLSQQLVMTPQLQQAIKLLQLSRVELIETINQELAANPVLEEGTDEETAPGEAGAETPTDADEAPIPALSSTESEQTPWEDKALQEVDWREYWEDGRSALPAYSFEEKEAPNYEAFVATSPDLADHLLWQLQMSNLDDRQRQIACHVIGNLDPSGYLKATVEEIAKAAGASPEEVEAVLAVVQSFDPAGVAARDLRECLLLQIEQLGITDPLVRELVTHHLHHIERHNYQAMAKATGRSMEEIAAAIDVITGLEPRPGRPFSDENTHYIVPDIYVYKVDDDYVVVLNDEGLPRLRVSRFYRSALARGETPEQAKEFIQGKLKSALWLIRSIHQRQKTIYKVTKSIVRFQRDFLDKGIAHLKPLILRDVAEDVGMHESTISRVTTNKYVHTPQGIFELKFFFSSGLRRGDGGGDVATQSVKDRIRRLVQSEDPAHPYSDQQIVEILAKDNIRIARRTVAKYRDLLGILPSSRRKRPSLKR</sequence>
<name>A0A6N9TKT7_DISTH</name>
<dbReference type="EMBL" id="JAAGRR010000015">
    <property type="protein sequence ID" value="NDY41729.1"/>
    <property type="molecule type" value="Genomic_DNA"/>
</dbReference>
<keyword evidence="2" id="KW-0240">DNA-directed RNA polymerase</keyword>
<evidence type="ECO:0000256" key="8">
    <source>
        <dbReference type="ARBA" id="ARBA00023163"/>
    </source>
</evidence>
<dbReference type="Pfam" id="PF04552">
    <property type="entry name" value="Sigma54_DBD"/>
    <property type="match status" value="1"/>
</dbReference>
<feature type="domain" description="RNA polymerase sigma factor 54 core-binding" evidence="11">
    <location>
        <begin position="121"/>
        <end position="309"/>
    </location>
</feature>
<dbReference type="PANTHER" id="PTHR32248">
    <property type="entry name" value="RNA POLYMERASE SIGMA-54 FACTOR"/>
    <property type="match status" value="1"/>
</dbReference>
<evidence type="ECO:0000259" key="10">
    <source>
        <dbReference type="Pfam" id="PF04552"/>
    </source>
</evidence>
<dbReference type="PROSITE" id="PS00717">
    <property type="entry name" value="SIGMA54_1"/>
    <property type="match status" value="1"/>
</dbReference>
<keyword evidence="13" id="KW-1185">Reference proteome</keyword>
<gene>
    <name evidence="12" type="primary">rpoN</name>
    <name evidence="12" type="ORF">G3N55_02530</name>
</gene>
<keyword evidence="5" id="KW-0805">Transcription regulation</keyword>
<dbReference type="AlphaFoldDB" id="A0A6N9TKT7"/>
<proteinExistence type="inferred from homology"/>
<keyword evidence="3" id="KW-0808">Transferase</keyword>
<comment type="caution">
    <text evidence="12">The sequence shown here is derived from an EMBL/GenBank/DDBJ whole genome shotgun (WGS) entry which is preliminary data.</text>
</comment>
<keyword evidence="8" id="KW-0804">Transcription</keyword>
<evidence type="ECO:0000256" key="2">
    <source>
        <dbReference type="ARBA" id="ARBA00022478"/>
    </source>
</evidence>
<dbReference type="PROSITE" id="PS50044">
    <property type="entry name" value="SIGMA54_3"/>
    <property type="match status" value="1"/>
</dbReference>
<evidence type="ECO:0000256" key="3">
    <source>
        <dbReference type="ARBA" id="ARBA00022679"/>
    </source>
</evidence>
<comment type="similarity">
    <text evidence="1">Belongs to the sigma-54 factor family.</text>
</comment>
<dbReference type="InterPro" id="IPR007634">
    <property type="entry name" value="RNA_pol_sigma_54_DNA-bd"/>
</dbReference>
<dbReference type="InterPro" id="IPR029032">
    <property type="entry name" value="AhpD-like"/>
</dbReference>
<protein>
    <submittedName>
        <fullName evidence="12">RNA polymerase factor sigma-54</fullName>
    </submittedName>
</protein>
<dbReference type="PIRSF" id="PIRSF000774">
    <property type="entry name" value="RpoN"/>
    <property type="match status" value="1"/>
</dbReference>
<dbReference type="InterPro" id="IPR038709">
    <property type="entry name" value="RpoN_core-bd_sf"/>
</dbReference>
<feature type="domain" description="RNA polymerase sigma factor 54 DNA-binding" evidence="10">
    <location>
        <begin position="324"/>
        <end position="483"/>
    </location>
</feature>
<dbReference type="SUPFAM" id="SSF69118">
    <property type="entry name" value="AhpD-like"/>
    <property type="match status" value="1"/>
</dbReference>
<dbReference type="GO" id="GO:0003677">
    <property type="term" value="F:DNA binding"/>
    <property type="evidence" value="ECO:0007669"/>
    <property type="project" value="UniProtKB-KW"/>
</dbReference>
<dbReference type="GO" id="GO:0000428">
    <property type="term" value="C:DNA-directed RNA polymerase complex"/>
    <property type="evidence" value="ECO:0007669"/>
    <property type="project" value="UniProtKB-KW"/>
</dbReference>
<evidence type="ECO:0000313" key="12">
    <source>
        <dbReference type="EMBL" id="NDY41729.1"/>
    </source>
</evidence>
<dbReference type="NCBIfam" id="NF009118">
    <property type="entry name" value="PRK12469.1"/>
    <property type="match status" value="1"/>
</dbReference>
<evidence type="ECO:0000256" key="6">
    <source>
        <dbReference type="ARBA" id="ARBA00023082"/>
    </source>
</evidence>